<evidence type="ECO:0000256" key="1">
    <source>
        <dbReference type="SAM" id="MobiDB-lite"/>
    </source>
</evidence>
<keyword evidence="2" id="KW-0472">Membrane</keyword>
<dbReference type="EMBL" id="JBHSXS010000008">
    <property type="protein sequence ID" value="MFC6881329.1"/>
    <property type="molecule type" value="Genomic_DNA"/>
</dbReference>
<evidence type="ECO:0000313" key="3">
    <source>
        <dbReference type="EMBL" id="MFC6881329.1"/>
    </source>
</evidence>
<feature type="transmembrane region" description="Helical" evidence="2">
    <location>
        <begin position="55"/>
        <end position="71"/>
    </location>
</feature>
<accession>A0ABW2CHW7</accession>
<evidence type="ECO:0000256" key="2">
    <source>
        <dbReference type="SAM" id="Phobius"/>
    </source>
</evidence>
<comment type="caution">
    <text evidence="3">The sequence shown here is derived from an EMBL/GenBank/DDBJ whole genome shotgun (WGS) entry which is preliminary data.</text>
</comment>
<organism evidence="3 4">
    <name type="scientific">Actinomadura yumaensis</name>
    <dbReference type="NCBI Taxonomy" id="111807"/>
    <lineage>
        <taxon>Bacteria</taxon>
        <taxon>Bacillati</taxon>
        <taxon>Actinomycetota</taxon>
        <taxon>Actinomycetes</taxon>
        <taxon>Streptosporangiales</taxon>
        <taxon>Thermomonosporaceae</taxon>
        <taxon>Actinomadura</taxon>
    </lineage>
</organism>
<sequence>MSPGTRRELGSGGLEARPSAGSAFAHAWNDVGFTLFLVGLFAAVVGGTIGRQWEVILGWLLWIGLFAYAWLRWRDRTPQRAWLDGTVLTVRTGQRIRRCDLATARSVRLGSTVTAQGDEAFSVLQARDAVTGVKVRYVLRTVSGHRLPAEDLRILADVVETGSRPATSAPALAAKLREIAQYGRELGSSERVDWSHRTTHREPPPH</sequence>
<dbReference type="Proteomes" id="UP001596380">
    <property type="component" value="Unassembled WGS sequence"/>
</dbReference>
<protein>
    <recommendedName>
        <fullName evidence="5">PH domain-containing protein</fullName>
    </recommendedName>
</protein>
<proteinExistence type="predicted"/>
<feature type="region of interest" description="Disordered" evidence="1">
    <location>
        <begin position="187"/>
        <end position="206"/>
    </location>
</feature>
<name>A0ABW2CHW7_9ACTN</name>
<keyword evidence="4" id="KW-1185">Reference proteome</keyword>
<evidence type="ECO:0000313" key="4">
    <source>
        <dbReference type="Proteomes" id="UP001596380"/>
    </source>
</evidence>
<evidence type="ECO:0008006" key="5">
    <source>
        <dbReference type="Google" id="ProtNLM"/>
    </source>
</evidence>
<reference evidence="4" key="1">
    <citation type="journal article" date="2019" name="Int. J. Syst. Evol. Microbiol.">
        <title>The Global Catalogue of Microorganisms (GCM) 10K type strain sequencing project: providing services to taxonomists for standard genome sequencing and annotation.</title>
        <authorList>
            <consortium name="The Broad Institute Genomics Platform"/>
            <consortium name="The Broad Institute Genome Sequencing Center for Infectious Disease"/>
            <person name="Wu L."/>
            <person name="Ma J."/>
        </authorList>
    </citation>
    <scope>NUCLEOTIDE SEQUENCE [LARGE SCALE GENOMIC DNA]</scope>
    <source>
        <strain evidence="4">JCM 3369</strain>
    </source>
</reference>
<gene>
    <name evidence="3" type="ORF">ACFQKB_16290</name>
</gene>
<dbReference type="RefSeq" id="WP_160822754.1">
    <property type="nucleotide sequence ID" value="NZ_JBHSXE010000001.1"/>
</dbReference>
<feature type="transmembrane region" description="Helical" evidence="2">
    <location>
        <begin position="27"/>
        <end position="49"/>
    </location>
</feature>
<keyword evidence="2" id="KW-0812">Transmembrane</keyword>
<keyword evidence="2" id="KW-1133">Transmembrane helix</keyword>